<evidence type="ECO:0000256" key="4">
    <source>
        <dbReference type="ARBA" id="ARBA00022692"/>
    </source>
</evidence>
<evidence type="ECO:0000256" key="9">
    <source>
        <dbReference type="SAM" id="Phobius"/>
    </source>
</evidence>
<protein>
    <recommendedName>
        <fullName evidence="12">Protein croquemort</fullName>
    </recommendedName>
</protein>
<evidence type="ECO:0000256" key="7">
    <source>
        <dbReference type="ARBA" id="ARBA00023180"/>
    </source>
</evidence>
<evidence type="ECO:0000256" key="8">
    <source>
        <dbReference type="SAM" id="MobiDB-lite"/>
    </source>
</evidence>
<dbReference type="VEuPathDB" id="VectorBase:SCAU015666"/>
<keyword evidence="7" id="KW-0325">Glycoprotein</keyword>
<evidence type="ECO:0000256" key="2">
    <source>
        <dbReference type="ARBA" id="ARBA00010532"/>
    </source>
</evidence>
<evidence type="ECO:0000256" key="1">
    <source>
        <dbReference type="ARBA" id="ARBA00004236"/>
    </source>
</evidence>
<evidence type="ECO:0000256" key="5">
    <source>
        <dbReference type="ARBA" id="ARBA00022989"/>
    </source>
</evidence>
<accession>A0A1I8QBI4</accession>
<reference evidence="10" key="1">
    <citation type="submission" date="2020-05" db="UniProtKB">
        <authorList>
            <consortium name="EnsemblMetazoa"/>
        </authorList>
    </citation>
    <scope>IDENTIFICATION</scope>
    <source>
        <strain evidence="10">USDA</strain>
    </source>
</reference>
<feature type="compositionally biased region" description="Basic and acidic residues" evidence="8">
    <location>
        <begin position="447"/>
        <end position="462"/>
    </location>
</feature>
<keyword evidence="4 9" id="KW-0812">Transmembrane</keyword>
<gene>
    <name evidence="10" type="primary">106093632</name>
</gene>
<dbReference type="PRINTS" id="PR01609">
    <property type="entry name" value="CD36FAMILY"/>
</dbReference>
<feature type="transmembrane region" description="Helical" evidence="9">
    <location>
        <begin position="410"/>
        <end position="429"/>
    </location>
</feature>
<sequence>MFPLAPNSFIYNRWVETPLPLYMKFFLYNWTNPEEVNNPNVKPNFQSLGPYSFLDYKVKEDFEWDDVRNWVTYYGLRTWTFDQSLSNGSLDDIITVPHFPSTAASRISRKMHPILRKIVNFALNREGGKMAITHTAIDWLFNGFLDDLLDFAYLLHSPLAPLETNYFAWFYGRNNTKEVEGSFTVHTGKGDLPQMGDLKMLNGSGHTGYWEGDCGKINGSTGELWSPGKKWDDPVSVFIYDAARYLNIFAKTNETYRGLDVRRYESTDQTFDSGHIAPDTKCFCVKGNDCPKNGVVDYSPVTYRAPVYISHPDFYMADPSFIENTTGLNPNAEKHGTHVLIEPILGIPMQVKGRVLVSLYVERDEMLDLYRDTAFNFYAPLLAITIDADIPDDFLRLAKFVLSIPAIGRYIGVALLVIGVIMISVGIYVTKTHKWRGDFYPEESIETPERKKPDENLSEKKSNNPPKSAELETNGKTE</sequence>
<dbReference type="PANTHER" id="PTHR11923:SF114">
    <property type="entry name" value="FI02050P-RELATED"/>
    <property type="match status" value="1"/>
</dbReference>
<dbReference type="GO" id="GO:0005737">
    <property type="term" value="C:cytoplasm"/>
    <property type="evidence" value="ECO:0007669"/>
    <property type="project" value="TreeGrafter"/>
</dbReference>
<comment type="similarity">
    <text evidence="2">Belongs to the CD36 family.</text>
</comment>
<evidence type="ECO:0000313" key="11">
    <source>
        <dbReference type="Proteomes" id="UP000095300"/>
    </source>
</evidence>
<keyword evidence="5 9" id="KW-1133">Transmembrane helix</keyword>
<dbReference type="OrthoDB" id="514335at2759"/>
<feature type="region of interest" description="Disordered" evidence="8">
    <location>
        <begin position="440"/>
        <end position="478"/>
    </location>
</feature>
<dbReference type="PANTHER" id="PTHR11923">
    <property type="entry name" value="SCAVENGER RECEPTOR CLASS B TYPE-1 SR-B1"/>
    <property type="match status" value="1"/>
</dbReference>
<dbReference type="Proteomes" id="UP000095300">
    <property type="component" value="Unassembled WGS sequence"/>
</dbReference>
<dbReference type="EnsemblMetazoa" id="SCAU015666-RA">
    <property type="protein sequence ID" value="SCAU015666-PA"/>
    <property type="gene ID" value="SCAU015666"/>
</dbReference>
<dbReference type="Pfam" id="PF01130">
    <property type="entry name" value="CD36"/>
    <property type="match status" value="1"/>
</dbReference>
<keyword evidence="11" id="KW-1185">Reference proteome</keyword>
<dbReference type="GO" id="GO:0005886">
    <property type="term" value="C:plasma membrane"/>
    <property type="evidence" value="ECO:0007669"/>
    <property type="project" value="UniProtKB-SubCell"/>
</dbReference>
<keyword evidence="6 9" id="KW-0472">Membrane</keyword>
<evidence type="ECO:0008006" key="12">
    <source>
        <dbReference type="Google" id="ProtNLM"/>
    </source>
</evidence>
<keyword evidence="3" id="KW-1003">Cell membrane</keyword>
<proteinExistence type="inferred from homology"/>
<dbReference type="STRING" id="35570.A0A1I8QBI4"/>
<comment type="subcellular location">
    <subcellularLocation>
        <location evidence="1">Cell membrane</location>
    </subcellularLocation>
</comment>
<dbReference type="GO" id="GO:0005044">
    <property type="term" value="F:scavenger receptor activity"/>
    <property type="evidence" value="ECO:0007669"/>
    <property type="project" value="TreeGrafter"/>
</dbReference>
<dbReference type="InterPro" id="IPR002159">
    <property type="entry name" value="CD36_fam"/>
</dbReference>
<evidence type="ECO:0000256" key="3">
    <source>
        <dbReference type="ARBA" id="ARBA00022475"/>
    </source>
</evidence>
<organism evidence="10 11">
    <name type="scientific">Stomoxys calcitrans</name>
    <name type="common">Stable fly</name>
    <name type="synonym">Conops calcitrans</name>
    <dbReference type="NCBI Taxonomy" id="35570"/>
    <lineage>
        <taxon>Eukaryota</taxon>
        <taxon>Metazoa</taxon>
        <taxon>Ecdysozoa</taxon>
        <taxon>Arthropoda</taxon>
        <taxon>Hexapoda</taxon>
        <taxon>Insecta</taxon>
        <taxon>Pterygota</taxon>
        <taxon>Neoptera</taxon>
        <taxon>Endopterygota</taxon>
        <taxon>Diptera</taxon>
        <taxon>Brachycera</taxon>
        <taxon>Muscomorpha</taxon>
        <taxon>Muscoidea</taxon>
        <taxon>Muscidae</taxon>
        <taxon>Stomoxys</taxon>
    </lineage>
</organism>
<evidence type="ECO:0000313" key="10">
    <source>
        <dbReference type="EnsemblMetazoa" id="SCAU015666-PA"/>
    </source>
</evidence>
<feature type="compositionally biased region" description="Basic and acidic residues" evidence="8">
    <location>
        <begin position="469"/>
        <end position="478"/>
    </location>
</feature>
<evidence type="ECO:0000256" key="6">
    <source>
        <dbReference type="ARBA" id="ARBA00023136"/>
    </source>
</evidence>
<name>A0A1I8QBI4_STOCA</name>
<dbReference type="AlphaFoldDB" id="A0A1I8QBI4"/>